<dbReference type="PANTHER" id="PTHR48111:SF4">
    <property type="entry name" value="DNA-BINDING DUAL TRANSCRIPTIONAL REGULATOR OMPR"/>
    <property type="match status" value="1"/>
</dbReference>
<dbReference type="CDD" id="cd00383">
    <property type="entry name" value="trans_reg_C"/>
    <property type="match status" value="1"/>
</dbReference>
<evidence type="ECO:0000256" key="6">
    <source>
        <dbReference type="PROSITE-ProRule" id="PRU00169"/>
    </source>
</evidence>
<keyword evidence="3" id="KW-0805">Transcription regulation</keyword>
<evidence type="ECO:0000256" key="4">
    <source>
        <dbReference type="ARBA" id="ARBA00023125"/>
    </source>
</evidence>
<dbReference type="Gene3D" id="1.10.10.10">
    <property type="entry name" value="Winged helix-like DNA-binding domain superfamily/Winged helix DNA-binding domain"/>
    <property type="match status" value="1"/>
</dbReference>
<keyword evidence="2" id="KW-0902">Two-component regulatory system</keyword>
<accession>A0ABZ2D9U4</accession>
<evidence type="ECO:0000256" key="2">
    <source>
        <dbReference type="ARBA" id="ARBA00023012"/>
    </source>
</evidence>
<dbReference type="Pfam" id="PF00072">
    <property type="entry name" value="Response_reg"/>
    <property type="match status" value="1"/>
</dbReference>
<name>A0ABZ2D9U4_9SPHN</name>
<dbReference type="PROSITE" id="PS51755">
    <property type="entry name" value="OMPR_PHOB"/>
    <property type="match status" value="1"/>
</dbReference>
<evidence type="ECO:0000256" key="1">
    <source>
        <dbReference type="ARBA" id="ARBA00022553"/>
    </source>
</evidence>
<dbReference type="Proteomes" id="UP001335183">
    <property type="component" value="Chromosome"/>
</dbReference>
<evidence type="ECO:0000259" key="8">
    <source>
        <dbReference type="PROSITE" id="PS50110"/>
    </source>
</evidence>
<feature type="DNA-binding region" description="OmpR/PhoB-type" evidence="7">
    <location>
        <begin position="140"/>
        <end position="240"/>
    </location>
</feature>
<evidence type="ECO:0000313" key="10">
    <source>
        <dbReference type="EMBL" id="WWA47594.1"/>
    </source>
</evidence>
<dbReference type="InterPro" id="IPR001789">
    <property type="entry name" value="Sig_transdc_resp-reg_receiver"/>
</dbReference>
<evidence type="ECO:0000256" key="7">
    <source>
        <dbReference type="PROSITE-ProRule" id="PRU01091"/>
    </source>
</evidence>
<feature type="domain" description="Response regulatory" evidence="8">
    <location>
        <begin position="12"/>
        <end position="126"/>
    </location>
</feature>
<keyword evidence="5" id="KW-0804">Transcription</keyword>
<dbReference type="InterPro" id="IPR039420">
    <property type="entry name" value="WalR-like"/>
</dbReference>
<gene>
    <name evidence="10" type="ORF">V5F89_01420</name>
</gene>
<dbReference type="PROSITE" id="PS50110">
    <property type="entry name" value="RESPONSE_REGULATORY"/>
    <property type="match status" value="1"/>
</dbReference>
<dbReference type="PANTHER" id="PTHR48111">
    <property type="entry name" value="REGULATOR OF RPOS"/>
    <property type="match status" value="1"/>
</dbReference>
<feature type="domain" description="OmpR/PhoB-type" evidence="9">
    <location>
        <begin position="140"/>
        <end position="240"/>
    </location>
</feature>
<dbReference type="SUPFAM" id="SSF52172">
    <property type="entry name" value="CheY-like"/>
    <property type="match status" value="1"/>
</dbReference>
<reference evidence="10 11" key="1">
    <citation type="submission" date="2024-02" db="EMBL/GenBank/DDBJ databases">
        <title>The whole genome sequence of five bacterial samples isolated from Abu Dhabi Sabkha-shore region.</title>
        <authorList>
            <person name="Sudalaimuthuasari N."/>
            <person name="Sarfraz B."/>
            <person name="Tuyisabe J.D."/>
            <person name="Mugisha Ntwali L.D.M."/>
            <person name="Ali A.I.A.A."/>
            <person name="Almansoori S.Z.A."/>
            <person name="Alajami H.S.A."/>
            <person name="Almeqbaali A.A.S."/>
            <person name="Kundu B."/>
            <person name="Saeed E.E."/>
            <person name="Sukumarinath V."/>
            <person name="Mishra A.K."/>
            <person name="Hazzouri K.M."/>
            <person name="Almaskari R."/>
            <person name="Sharma A.K."/>
            <person name="Amiri K.M.A."/>
        </authorList>
    </citation>
    <scope>NUCLEOTIDE SEQUENCE [LARGE SCALE GENOMIC DNA]</scope>
    <source>
        <strain evidence="11">kcgeb_sd</strain>
    </source>
</reference>
<dbReference type="InterPro" id="IPR036388">
    <property type="entry name" value="WH-like_DNA-bd_sf"/>
</dbReference>
<dbReference type="Pfam" id="PF00486">
    <property type="entry name" value="Trans_reg_C"/>
    <property type="match status" value="1"/>
</dbReference>
<dbReference type="Gene3D" id="3.40.50.2300">
    <property type="match status" value="1"/>
</dbReference>
<proteinExistence type="predicted"/>
<dbReference type="EMBL" id="CP144918">
    <property type="protein sequence ID" value="WWA47594.1"/>
    <property type="molecule type" value="Genomic_DNA"/>
</dbReference>
<dbReference type="RefSeq" id="WP_338446484.1">
    <property type="nucleotide sequence ID" value="NZ_CP144918.1"/>
</dbReference>
<evidence type="ECO:0000256" key="5">
    <source>
        <dbReference type="ARBA" id="ARBA00023163"/>
    </source>
</evidence>
<dbReference type="SUPFAM" id="SSF46894">
    <property type="entry name" value="C-terminal effector domain of the bipartite response regulators"/>
    <property type="match status" value="1"/>
</dbReference>
<evidence type="ECO:0000259" key="9">
    <source>
        <dbReference type="PROSITE" id="PS51755"/>
    </source>
</evidence>
<evidence type="ECO:0000313" key="11">
    <source>
        <dbReference type="Proteomes" id="UP001335183"/>
    </source>
</evidence>
<protein>
    <submittedName>
        <fullName evidence="10">Response regulator</fullName>
    </submittedName>
</protein>
<keyword evidence="11" id="KW-1185">Reference proteome</keyword>
<dbReference type="InterPro" id="IPR011006">
    <property type="entry name" value="CheY-like_superfamily"/>
</dbReference>
<organism evidence="10 11">
    <name type="scientific">Pelagerythrobacter marensis</name>
    <dbReference type="NCBI Taxonomy" id="543877"/>
    <lineage>
        <taxon>Bacteria</taxon>
        <taxon>Pseudomonadati</taxon>
        <taxon>Pseudomonadota</taxon>
        <taxon>Alphaproteobacteria</taxon>
        <taxon>Sphingomonadales</taxon>
        <taxon>Erythrobacteraceae</taxon>
        <taxon>Pelagerythrobacter</taxon>
    </lineage>
</organism>
<keyword evidence="4 7" id="KW-0238">DNA-binding</keyword>
<dbReference type="Gene3D" id="6.10.250.690">
    <property type="match status" value="1"/>
</dbReference>
<sequence>MQINEPSDRRTVVAIVEDDREIAQLMAELLAREGYEVAICRDGSELDRLAARRRLDLVLLDLMLPGEDGLSICRRLHSAPVRLPVIMITAKGDDIDRILGLEVGADDYLPKPFNPRELVARVRAVLRRTRLAHRPSPLTGRRYRFAGWVLDAGSRELLDPQGEAVELTGGEYDLLVALLDHPQRVLTRDQLLDWTRGRDAAPYDRTIDVQLSRLRRKLGDDPRKPAIIRTVRGGGYLFAPPVEFAGP</sequence>
<evidence type="ECO:0000256" key="3">
    <source>
        <dbReference type="ARBA" id="ARBA00023015"/>
    </source>
</evidence>
<dbReference type="SMART" id="SM00448">
    <property type="entry name" value="REC"/>
    <property type="match status" value="1"/>
</dbReference>
<dbReference type="InterPro" id="IPR016032">
    <property type="entry name" value="Sig_transdc_resp-reg_C-effctor"/>
</dbReference>
<feature type="modified residue" description="4-aspartylphosphate" evidence="6">
    <location>
        <position position="61"/>
    </location>
</feature>
<keyword evidence="1 6" id="KW-0597">Phosphoprotein</keyword>
<dbReference type="InterPro" id="IPR001867">
    <property type="entry name" value="OmpR/PhoB-type_DNA-bd"/>
</dbReference>
<dbReference type="SMART" id="SM00862">
    <property type="entry name" value="Trans_reg_C"/>
    <property type="match status" value="1"/>
</dbReference>